<protein>
    <submittedName>
        <fullName evidence="9">Transporter</fullName>
    </submittedName>
</protein>
<dbReference type="PANTHER" id="PTHR36838:SF1">
    <property type="entry name" value="SLR1864 PROTEIN"/>
    <property type="match status" value="1"/>
</dbReference>
<keyword evidence="5 8" id="KW-0812">Transmembrane</keyword>
<evidence type="ECO:0000313" key="10">
    <source>
        <dbReference type="Proteomes" id="UP000298616"/>
    </source>
</evidence>
<dbReference type="PANTHER" id="PTHR36838">
    <property type="entry name" value="AUXIN EFFLUX CARRIER FAMILY PROTEIN"/>
    <property type="match status" value="1"/>
</dbReference>
<dbReference type="InterPro" id="IPR004776">
    <property type="entry name" value="Mem_transp_PIN-like"/>
</dbReference>
<dbReference type="Pfam" id="PF03547">
    <property type="entry name" value="Mem_trans"/>
    <property type="match status" value="1"/>
</dbReference>
<feature type="transmembrane region" description="Helical" evidence="8">
    <location>
        <begin position="6"/>
        <end position="22"/>
    </location>
</feature>
<dbReference type="Proteomes" id="UP000298616">
    <property type="component" value="Chromosome"/>
</dbReference>
<evidence type="ECO:0000256" key="6">
    <source>
        <dbReference type="ARBA" id="ARBA00022989"/>
    </source>
</evidence>
<accession>A0A4D7JKW7</accession>
<evidence type="ECO:0000256" key="3">
    <source>
        <dbReference type="ARBA" id="ARBA00022448"/>
    </source>
</evidence>
<feature type="transmembrane region" description="Helical" evidence="8">
    <location>
        <begin position="253"/>
        <end position="272"/>
    </location>
</feature>
<evidence type="ECO:0000256" key="4">
    <source>
        <dbReference type="ARBA" id="ARBA00022475"/>
    </source>
</evidence>
<name>A0A4D7JKW7_9BACT</name>
<evidence type="ECO:0000256" key="5">
    <source>
        <dbReference type="ARBA" id="ARBA00022692"/>
    </source>
</evidence>
<sequence length="303" mass="33450">MENILLIIICLFGGVLLRYFGIAPKNAYAGLNSYVINIALPALSLYFISSLEFSTELLFPVFVAWILAFLSWITFAVLGKIYNWPDKLIGCLILTTGFANTSFLGFPVIEAFYGEEGLSKAIIVDQVGSFMALSTLGLFIAEKYSRNNQSKRGILKRLISFPPFIAFIIALILNVSDTTVHTDLNLVFKNLGRTLVPVALVSVGLQWKIKKRTVYMPYLVMGSIAKLLVFPMIILGIYYFFGAGGITGKVSVMEAAMPSMITASILAVNYNLKKELANTMVGVGLLASVALLPLWYFFLEIIF</sequence>
<keyword evidence="3" id="KW-0813">Transport</keyword>
<reference evidence="9 10" key="1">
    <citation type="submission" date="2018-04" db="EMBL/GenBank/DDBJ databases">
        <title>Complete genome uncultured novel isolate.</title>
        <authorList>
            <person name="Merlino G."/>
        </authorList>
    </citation>
    <scope>NUCLEOTIDE SEQUENCE [LARGE SCALE GENOMIC DNA]</scope>
    <source>
        <strain evidence="10">R1DC9</strain>
    </source>
</reference>
<evidence type="ECO:0000256" key="8">
    <source>
        <dbReference type="SAM" id="Phobius"/>
    </source>
</evidence>
<dbReference type="Gene3D" id="1.20.1530.20">
    <property type="match status" value="1"/>
</dbReference>
<feature type="transmembrane region" description="Helical" evidence="8">
    <location>
        <begin position="279"/>
        <end position="298"/>
    </location>
</feature>
<feature type="transmembrane region" description="Helical" evidence="8">
    <location>
        <begin position="90"/>
        <end position="109"/>
    </location>
</feature>
<dbReference type="GO" id="GO:0005886">
    <property type="term" value="C:plasma membrane"/>
    <property type="evidence" value="ECO:0007669"/>
    <property type="project" value="UniProtKB-SubCell"/>
</dbReference>
<evidence type="ECO:0000256" key="2">
    <source>
        <dbReference type="ARBA" id="ARBA00010145"/>
    </source>
</evidence>
<feature type="transmembrane region" description="Helical" evidence="8">
    <location>
        <begin position="187"/>
        <end position="207"/>
    </location>
</feature>
<dbReference type="RefSeq" id="WP_137091139.1">
    <property type="nucleotide sequence ID" value="NZ_CP028923.1"/>
</dbReference>
<dbReference type="AlphaFoldDB" id="A0A4D7JKW7"/>
<gene>
    <name evidence="9" type="ORF">DCC35_12695</name>
</gene>
<dbReference type="OrthoDB" id="9786183at2"/>
<evidence type="ECO:0000256" key="7">
    <source>
        <dbReference type="ARBA" id="ARBA00023136"/>
    </source>
</evidence>
<organism evidence="9 10">
    <name type="scientific">Mangrovivirga cuniculi</name>
    <dbReference type="NCBI Taxonomy" id="2715131"/>
    <lineage>
        <taxon>Bacteria</taxon>
        <taxon>Pseudomonadati</taxon>
        <taxon>Bacteroidota</taxon>
        <taxon>Cytophagia</taxon>
        <taxon>Cytophagales</taxon>
        <taxon>Mangrovivirgaceae</taxon>
        <taxon>Mangrovivirga</taxon>
    </lineage>
</organism>
<feature type="transmembrane region" description="Helical" evidence="8">
    <location>
        <begin position="219"/>
        <end position="241"/>
    </location>
</feature>
<keyword evidence="6 8" id="KW-1133">Transmembrane helix</keyword>
<comment type="similarity">
    <text evidence="2">Belongs to the auxin efflux carrier (TC 2.A.69) family.</text>
</comment>
<evidence type="ECO:0000313" key="9">
    <source>
        <dbReference type="EMBL" id="QCK15543.1"/>
    </source>
</evidence>
<feature type="transmembrane region" description="Helical" evidence="8">
    <location>
        <begin position="121"/>
        <end position="142"/>
    </location>
</feature>
<keyword evidence="4" id="KW-1003">Cell membrane</keyword>
<dbReference type="KEGG" id="fpf:DCC35_12695"/>
<evidence type="ECO:0000256" key="1">
    <source>
        <dbReference type="ARBA" id="ARBA00004651"/>
    </source>
</evidence>
<dbReference type="EMBL" id="CP028923">
    <property type="protein sequence ID" value="QCK15543.1"/>
    <property type="molecule type" value="Genomic_DNA"/>
</dbReference>
<proteinExistence type="inferred from homology"/>
<keyword evidence="10" id="KW-1185">Reference proteome</keyword>
<feature type="transmembrane region" description="Helical" evidence="8">
    <location>
        <begin position="57"/>
        <end position="78"/>
    </location>
</feature>
<feature type="transmembrane region" description="Helical" evidence="8">
    <location>
        <begin position="34"/>
        <end position="51"/>
    </location>
</feature>
<feature type="transmembrane region" description="Helical" evidence="8">
    <location>
        <begin position="154"/>
        <end position="175"/>
    </location>
</feature>
<dbReference type="GO" id="GO:0055085">
    <property type="term" value="P:transmembrane transport"/>
    <property type="evidence" value="ECO:0007669"/>
    <property type="project" value="InterPro"/>
</dbReference>
<keyword evidence="7 8" id="KW-0472">Membrane</keyword>
<dbReference type="InterPro" id="IPR038770">
    <property type="entry name" value="Na+/solute_symporter_sf"/>
</dbReference>
<comment type="subcellular location">
    <subcellularLocation>
        <location evidence="1">Cell membrane</location>
        <topology evidence="1">Multi-pass membrane protein</topology>
    </subcellularLocation>
</comment>